<dbReference type="RefSeq" id="WP_330815537.1">
    <property type="nucleotide sequence ID" value="NZ_JAZBJO010000045.1"/>
</dbReference>
<dbReference type="Proteomes" id="UP001354709">
    <property type="component" value="Unassembled WGS sequence"/>
</dbReference>
<accession>A0ABU7QA74</accession>
<name>A0ABU7QA74_9ACTN</name>
<keyword evidence="2" id="KW-1185">Reference proteome</keyword>
<evidence type="ECO:0000313" key="2">
    <source>
        <dbReference type="Proteomes" id="UP001354709"/>
    </source>
</evidence>
<protein>
    <submittedName>
        <fullName evidence="1">Uncharacterized protein</fullName>
    </submittedName>
</protein>
<gene>
    <name evidence="1" type="ORF">V2J94_41675</name>
</gene>
<proteinExistence type="predicted"/>
<dbReference type="EMBL" id="JAZBJO010000045">
    <property type="protein sequence ID" value="MEE4598282.1"/>
    <property type="molecule type" value="Genomic_DNA"/>
</dbReference>
<evidence type="ECO:0000313" key="1">
    <source>
        <dbReference type="EMBL" id="MEE4598282.1"/>
    </source>
</evidence>
<organism evidence="1 2">
    <name type="scientific">Streptomyces asiaticus subsp. ignotus</name>
    <dbReference type="NCBI Taxonomy" id="3098222"/>
    <lineage>
        <taxon>Bacteria</taxon>
        <taxon>Bacillati</taxon>
        <taxon>Actinomycetota</taxon>
        <taxon>Actinomycetes</taxon>
        <taxon>Kitasatosporales</taxon>
        <taxon>Streptomycetaceae</taxon>
        <taxon>Streptomyces</taxon>
        <taxon>Streptomyces violaceusniger group</taxon>
    </lineage>
</organism>
<reference evidence="1 2" key="1">
    <citation type="submission" date="2023-11" db="EMBL/GenBank/DDBJ databases">
        <title>30 novel species of actinomycetes from the DSMZ collection.</title>
        <authorList>
            <person name="Nouioui I."/>
        </authorList>
    </citation>
    <scope>NUCLEOTIDE SEQUENCE [LARGE SCALE GENOMIC DNA]</scope>
    <source>
        <strain evidence="1 2">DSM 41524</strain>
    </source>
</reference>
<sequence length="120" mass="12511">MSIDLNEHQPAADETQRRGHMAALAVAEQIVTISPIVPTGVTVTCSAGAPDRPRVEAHFYHSPEGVEQLAEVLGATVTTRPHQQSDPRPFTSAELVVSGVPVLAWSLAAPVAAQDAAVAA</sequence>
<comment type="caution">
    <text evidence="1">The sequence shown here is derived from an EMBL/GenBank/DDBJ whole genome shotgun (WGS) entry which is preliminary data.</text>
</comment>